<reference evidence="2" key="1">
    <citation type="submission" date="2018-02" db="EMBL/GenBank/DDBJ databases">
        <authorList>
            <person name="Clavel T."/>
            <person name="Strowig T."/>
        </authorList>
    </citation>
    <scope>NUCLEOTIDE SEQUENCE [LARGE SCALE GENOMIC DNA]</scope>
    <source>
        <strain evidence="2">DSM 103720</strain>
    </source>
</reference>
<accession>A0A2V1IMQ7</accession>
<dbReference type="EMBL" id="PUEC01000015">
    <property type="protein sequence ID" value="PWB02125.1"/>
    <property type="molecule type" value="Genomic_DNA"/>
</dbReference>
<dbReference type="Proteomes" id="UP000244905">
    <property type="component" value="Unassembled WGS sequence"/>
</dbReference>
<dbReference type="RefSeq" id="WP_107032334.1">
    <property type="nucleotide sequence ID" value="NZ_CARXIO010000001.1"/>
</dbReference>
<organism evidence="1 2">
    <name type="scientific">Duncaniella muris</name>
    <dbReference type="NCBI Taxonomy" id="2094150"/>
    <lineage>
        <taxon>Bacteria</taxon>
        <taxon>Pseudomonadati</taxon>
        <taxon>Bacteroidota</taxon>
        <taxon>Bacteroidia</taxon>
        <taxon>Bacteroidales</taxon>
        <taxon>Muribaculaceae</taxon>
        <taxon>Duncaniella</taxon>
    </lineage>
</organism>
<sequence length="138" mass="15432">MVRFNMSRIAVSQFAILSESLPQGEMNMLTEISFQYSSESRQIACEAGFRFTHEDNTILVLKVLCEFRIHESDWVGFVRKDGVGIPKSVLEILAVHTVGTSRGILFCKTEGTAFNSLMIPPLNVARMMEDEAAVVKSK</sequence>
<evidence type="ECO:0000313" key="2">
    <source>
        <dbReference type="Proteomes" id="UP000244905"/>
    </source>
</evidence>
<proteinExistence type="predicted"/>
<gene>
    <name evidence="1" type="ORF">C5O23_07525</name>
</gene>
<dbReference type="AlphaFoldDB" id="A0A2V1IMQ7"/>
<keyword evidence="2" id="KW-1185">Reference proteome</keyword>
<protein>
    <submittedName>
        <fullName evidence="1">Uncharacterized protein</fullName>
    </submittedName>
</protein>
<dbReference type="GeneID" id="82526192"/>
<comment type="caution">
    <text evidence="1">The sequence shown here is derived from an EMBL/GenBank/DDBJ whole genome shotgun (WGS) entry which is preliminary data.</text>
</comment>
<evidence type="ECO:0000313" key="1">
    <source>
        <dbReference type="EMBL" id="PWB02125.1"/>
    </source>
</evidence>
<name>A0A2V1IMQ7_9BACT</name>